<evidence type="ECO:0000256" key="5">
    <source>
        <dbReference type="ARBA" id="ARBA00022989"/>
    </source>
</evidence>
<keyword evidence="13" id="KW-1185">Reference proteome</keyword>
<accession>A0A5C3QQY2</accession>
<keyword evidence="5 8" id="KW-1133">Transmembrane helix</keyword>
<evidence type="ECO:0000259" key="10">
    <source>
        <dbReference type="Pfam" id="PF13967"/>
    </source>
</evidence>
<dbReference type="InterPro" id="IPR003864">
    <property type="entry name" value="CSC1/OSCA1-like_7TM"/>
</dbReference>
<name>A0A5C3QQY2_9AGAR</name>
<feature type="transmembrane region" description="Helical" evidence="8">
    <location>
        <begin position="823"/>
        <end position="842"/>
    </location>
</feature>
<evidence type="ECO:0008006" key="14">
    <source>
        <dbReference type="Google" id="ProtNLM"/>
    </source>
</evidence>
<evidence type="ECO:0000313" key="12">
    <source>
        <dbReference type="EMBL" id="TFL03220.1"/>
    </source>
</evidence>
<evidence type="ECO:0000313" key="13">
    <source>
        <dbReference type="Proteomes" id="UP000305067"/>
    </source>
</evidence>
<dbReference type="GO" id="GO:0005886">
    <property type="term" value="C:plasma membrane"/>
    <property type="evidence" value="ECO:0007669"/>
    <property type="project" value="TreeGrafter"/>
</dbReference>
<evidence type="ECO:0000256" key="2">
    <source>
        <dbReference type="ARBA" id="ARBA00007779"/>
    </source>
</evidence>
<keyword evidence="4 8" id="KW-0812">Transmembrane</keyword>
<dbReference type="STRING" id="1884261.A0A5C3QQY2"/>
<dbReference type="Pfam" id="PF02714">
    <property type="entry name" value="RSN1_7TM"/>
    <property type="match status" value="1"/>
</dbReference>
<evidence type="ECO:0000256" key="7">
    <source>
        <dbReference type="SAM" id="MobiDB-lite"/>
    </source>
</evidence>
<evidence type="ECO:0000256" key="6">
    <source>
        <dbReference type="ARBA" id="ARBA00023136"/>
    </source>
</evidence>
<reference evidence="12 13" key="1">
    <citation type="journal article" date="2019" name="Nat. Ecol. Evol.">
        <title>Megaphylogeny resolves global patterns of mushroom evolution.</title>
        <authorList>
            <person name="Varga T."/>
            <person name="Krizsan K."/>
            <person name="Foldi C."/>
            <person name="Dima B."/>
            <person name="Sanchez-Garcia M."/>
            <person name="Sanchez-Ramirez S."/>
            <person name="Szollosi G.J."/>
            <person name="Szarkandi J.G."/>
            <person name="Papp V."/>
            <person name="Albert L."/>
            <person name="Andreopoulos W."/>
            <person name="Angelini C."/>
            <person name="Antonin V."/>
            <person name="Barry K.W."/>
            <person name="Bougher N.L."/>
            <person name="Buchanan P."/>
            <person name="Buyck B."/>
            <person name="Bense V."/>
            <person name="Catcheside P."/>
            <person name="Chovatia M."/>
            <person name="Cooper J."/>
            <person name="Damon W."/>
            <person name="Desjardin D."/>
            <person name="Finy P."/>
            <person name="Geml J."/>
            <person name="Haridas S."/>
            <person name="Hughes K."/>
            <person name="Justo A."/>
            <person name="Karasinski D."/>
            <person name="Kautmanova I."/>
            <person name="Kiss B."/>
            <person name="Kocsube S."/>
            <person name="Kotiranta H."/>
            <person name="LaButti K.M."/>
            <person name="Lechner B.E."/>
            <person name="Liimatainen K."/>
            <person name="Lipzen A."/>
            <person name="Lukacs Z."/>
            <person name="Mihaltcheva S."/>
            <person name="Morgado L.N."/>
            <person name="Niskanen T."/>
            <person name="Noordeloos M.E."/>
            <person name="Ohm R.A."/>
            <person name="Ortiz-Santana B."/>
            <person name="Ovrebo C."/>
            <person name="Racz N."/>
            <person name="Riley R."/>
            <person name="Savchenko A."/>
            <person name="Shiryaev A."/>
            <person name="Soop K."/>
            <person name="Spirin V."/>
            <person name="Szebenyi C."/>
            <person name="Tomsovsky M."/>
            <person name="Tulloss R.E."/>
            <person name="Uehling J."/>
            <person name="Grigoriev I.V."/>
            <person name="Vagvolgyi C."/>
            <person name="Papp T."/>
            <person name="Martin F.M."/>
            <person name="Miettinen O."/>
            <person name="Hibbett D.S."/>
            <person name="Nagy L.G."/>
        </authorList>
    </citation>
    <scope>NUCLEOTIDE SEQUENCE [LARGE SCALE GENOMIC DNA]</scope>
    <source>
        <strain evidence="12 13">CBS 309.79</strain>
    </source>
</reference>
<dbReference type="EMBL" id="ML178821">
    <property type="protein sequence ID" value="TFL03220.1"/>
    <property type="molecule type" value="Genomic_DNA"/>
</dbReference>
<dbReference type="OrthoDB" id="1689567at2759"/>
<dbReference type="InterPro" id="IPR032880">
    <property type="entry name" value="CSC1/OSCA1-like_N"/>
</dbReference>
<evidence type="ECO:0000259" key="9">
    <source>
        <dbReference type="Pfam" id="PF02714"/>
    </source>
</evidence>
<feature type="transmembrane region" description="Helical" evidence="8">
    <location>
        <begin position="166"/>
        <end position="188"/>
    </location>
</feature>
<organism evidence="12 13">
    <name type="scientific">Pterulicium gracile</name>
    <dbReference type="NCBI Taxonomy" id="1884261"/>
    <lineage>
        <taxon>Eukaryota</taxon>
        <taxon>Fungi</taxon>
        <taxon>Dikarya</taxon>
        <taxon>Basidiomycota</taxon>
        <taxon>Agaricomycotina</taxon>
        <taxon>Agaricomycetes</taxon>
        <taxon>Agaricomycetidae</taxon>
        <taxon>Agaricales</taxon>
        <taxon>Pleurotineae</taxon>
        <taxon>Pterulaceae</taxon>
        <taxon>Pterulicium</taxon>
    </lineage>
</organism>
<evidence type="ECO:0000259" key="11">
    <source>
        <dbReference type="Pfam" id="PF14703"/>
    </source>
</evidence>
<feature type="transmembrane region" description="Helical" evidence="8">
    <location>
        <begin position="774"/>
        <end position="802"/>
    </location>
</feature>
<evidence type="ECO:0000256" key="3">
    <source>
        <dbReference type="ARBA" id="ARBA00022448"/>
    </source>
</evidence>
<feature type="domain" description="CSC1/OSCA1-like cytosolic" evidence="11">
    <location>
        <begin position="346"/>
        <end position="616"/>
    </location>
</feature>
<proteinExistence type="inferred from homology"/>
<feature type="transmembrane region" description="Helical" evidence="8">
    <location>
        <begin position="685"/>
        <end position="705"/>
    </location>
</feature>
<dbReference type="PANTHER" id="PTHR13018">
    <property type="entry name" value="PROBABLE MEMBRANE PROTEIN DUF221-RELATED"/>
    <property type="match status" value="1"/>
</dbReference>
<comment type="subcellular location">
    <subcellularLocation>
        <location evidence="1">Membrane</location>
        <topology evidence="1">Multi-pass membrane protein</topology>
    </subcellularLocation>
</comment>
<feature type="transmembrane region" description="Helical" evidence="8">
    <location>
        <begin position="116"/>
        <end position="138"/>
    </location>
</feature>
<feature type="compositionally biased region" description="Basic and acidic residues" evidence="7">
    <location>
        <begin position="966"/>
        <end position="981"/>
    </location>
</feature>
<evidence type="ECO:0000256" key="4">
    <source>
        <dbReference type="ARBA" id="ARBA00022692"/>
    </source>
</evidence>
<feature type="compositionally biased region" description="Low complexity" evidence="7">
    <location>
        <begin position="491"/>
        <end position="503"/>
    </location>
</feature>
<feature type="region of interest" description="Disordered" evidence="7">
    <location>
        <begin position="955"/>
        <end position="983"/>
    </location>
</feature>
<dbReference type="Pfam" id="PF14703">
    <property type="entry name" value="PHM7_cyt"/>
    <property type="match status" value="1"/>
</dbReference>
<dbReference type="GO" id="GO:0005227">
    <property type="term" value="F:calcium-activated cation channel activity"/>
    <property type="evidence" value="ECO:0007669"/>
    <property type="project" value="InterPro"/>
</dbReference>
<comment type="similarity">
    <text evidence="2">Belongs to the CSC1 (TC 1.A.17) family.</text>
</comment>
<feature type="transmembrane region" description="Helical" evidence="8">
    <location>
        <begin position="913"/>
        <end position="930"/>
    </location>
</feature>
<keyword evidence="3" id="KW-0813">Transport</keyword>
<feature type="transmembrane region" description="Helical" evidence="8">
    <location>
        <begin position="632"/>
        <end position="665"/>
    </location>
</feature>
<dbReference type="Pfam" id="PF13967">
    <property type="entry name" value="RSN1_TM"/>
    <property type="match status" value="1"/>
</dbReference>
<feature type="domain" description="CSC1/OSCA1-like N-terminal transmembrane" evidence="10">
    <location>
        <begin position="63"/>
        <end position="185"/>
    </location>
</feature>
<feature type="compositionally biased region" description="Basic and acidic residues" evidence="7">
    <location>
        <begin position="1027"/>
        <end position="1036"/>
    </location>
</feature>
<feature type="transmembrane region" description="Helical" evidence="8">
    <location>
        <begin position="848"/>
        <end position="867"/>
    </location>
</feature>
<feature type="region of interest" description="Disordered" evidence="7">
    <location>
        <begin position="479"/>
        <end position="509"/>
    </location>
</feature>
<gene>
    <name evidence="12" type="ORF">BDV98DRAFT_565578</name>
</gene>
<dbReference type="Proteomes" id="UP000305067">
    <property type="component" value="Unassembled WGS sequence"/>
</dbReference>
<protein>
    <recommendedName>
        <fullName evidence="14">CSC1/OSCA1-like 7TM region domain-containing protein</fullName>
    </recommendedName>
</protein>
<feature type="region of interest" description="Disordered" evidence="7">
    <location>
        <begin position="317"/>
        <end position="340"/>
    </location>
</feature>
<dbReference type="PANTHER" id="PTHR13018:SF139">
    <property type="entry name" value="PHOSPHATE METABOLISM PROTEIN 7"/>
    <property type="match status" value="1"/>
</dbReference>
<dbReference type="InterPro" id="IPR045122">
    <property type="entry name" value="Csc1-like"/>
</dbReference>
<feature type="region of interest" description="Disordered" evidence="7">
    <location>
        <begin position="1015"/>
        <end position="1072"/>
    </location>
</feature>
<keyword evidence="6 8" id="KW-0472">Membrane</keyword>
<feature type="domain" description="CSC1/OSCA1-like 7TM region" evidence="9">
    <location>
        <begin position="631"/>
        <end position="902"/>
    </location>
</feature>
<evidence type="ECO:0000256" key="1">
    <source>
        <dbReference type="ARBA" id="ARBA00004141"/>
    </source>
</evidence>
<sequence length="1396" mass="158071">MTDVKTRPFSKNYSGLINQSVIALGIAVLCIGGQELMKRRRRGNYNQEGPEQPGRRESWEFGYLYQGRSWARFPSPPTPRGWPLSWVKQVIKVPEAEMLRLRGIDATLYVRFLRGCFWWALLHTVTTFPVLFAIHVHFADEDISPKSMTRASISSLVLTTAGRELLWVHVCSLFWLTITWIGVLLWLCHGAFGMRGKQIDAISQHIANREREHADNTYYPHPHPQYAFRDVTPIDPKTLPSGLQCRTVMVSNLPPTLRTEKELKEYFEYYLSRKVDKPAIGLTSSTHPGFLNKSFAFLFNRAKRLPGHIPTSNLAAAVRGQTKQADTEAQEEREDEHKPRTWDAPEIERVVVVRKLTELASLLERREELLQSLEVAHIKLAKKTLTAVCNAMQKQKEHLPLSFKTPAAAVIARVREELRNEDADQVMTEGTDPDDEDARERCMQDLIKVLSPYVEDFDLTPESSVTSRFPKPQNAFRRLRGHTSEDDNVKSASSASYPPSSSDDPQKRPEKTIWEALLSVPRTHLDPYQPLYSLGTFKNQLVPSIDYHTLKLNFMCSLIMEQRSKAQVDHAPVSTAFVTFADPADARRACQYLAVHPNNPLLCIVTPAPSFNDLDWTRLMKLSFTTEFVKDWVVNVGVWGFTIFWLFPVSSLVALVSIQSISAFWPSLRKYLETHPWEAEVLQSFVPTILVALLAITVPLLLLLIGKKAHNTTTLSALHDRILTRYYKFLIVNVLVFFCVGTAAVQSLLTSFKITSENVVDIVATSFPSAGPFYVGWLIFTTAMHSGFELALLGLPLIMYPATSNQITPRKRAVGTRPRTFNFYYWLPNHLLVLHVLLVFALLNPLVWVFGMLYFFVASGVVKNQLLHVYAKHYEQNGHNILIRVVRYSLDGAILSQTVFLAYMLVLKKSVNVGLTVFLMVFTLIFKIMLTRICRYQFELDDIKESEVLCGEKLPGDNTSVADGENDSHEGTSLGGDHDANRMLMPDVAHPHARRSVWSNRFPSWANLSYATVRRRPEAPHRRKPNPFHEHEDGAGRPKSIPADFDRIDDPQISGGSQRDSKQRPLLHRNTISDTSEISAMLVEPRIITLPSPRQNSQDNQTVRLHGPTIPWDDSFNVELPYDNPYYTRTITNTLWLPRNPFGILDLDDTVDVDDPITSTISQCELEQWMGDAPAPARLPEIAVTPDASAPAPTSPGVEDSGMSVLSFGTSYLSPSPFTGEEDIELSPVLQKRALIREGDIERPPIRRRSTFRKRTISKGDSVRRQPSTILNKRSFRSISAGSQPRDRTLSILSVLNSPTSMDGAKSIDNIEQEFGVRGTSLAIPGDAISENAGSCTSDQSRRRLTRSGNVTARDAIVHEVLVEHEQEKEQWQEQEQRERQNTAKRWFFSWMFKKA</sequence>
<evidence type="ECO:0000256" key="8">
    <source>
        <dbReference type="SAM" id="Phobius"/>
    </source>
</evidence>
<dbReference type="InterPro" id="IPR027815">
    <property type="entry name" value="CSC1/OSCA1-like_cyt"/>
</dbReference>
<feature type="transmembrane region" description="Helical" evidence="8">
    <location>
        <begin position="726"/>
        <end position="749"/>
    </location>
</feature>
<feature type="transmembrane region" description="Helical" evidence="8">
    <location>
        <begin position="12"/>
        <end position="32"/>
    </location>
</feature>